<feature type="region of interest" description="Disordered" evidence="1">
    <location>
        <begin position="594"/>
        <end position="629"/>
    </location>
</feature>
<evidence type="ECO:0000313" key="3">
    <source>
        <dbReference type="EMBL" id="OJA16848.1"/>
    </source>
</evidence>
<feature type="compositionally biased region" description="Polar residues" evidence="1">
    <location>
        <begin position="17"/>
        <end position="29"/>
    </location>
</feature>
<evidence type="ECO:0000256" key="1">
    <source>
        <dbReference type="SAM" id="MobiDB-lite"/>
    </source>
</evidence>
<feature type="compositionally biased region" description="Low complexity" evidence="1">
    <location>
        <begin position="751"/>
        <end position="770"/>
    </location>
</feature>
<proteinExistence type="predicted"/>
<dbReference type="AlphaFoldDB" id="A0A1J8QTS6"/>
<feature type="compositionally biased region" description="Low complexity" evidence="1">
    <location>
        <begin position="926"/>
        <end position="935"/>
    </location>
</feature>
<accession>A0A1J8QTS6</accession>
<dbReference type="Proteomes" id="UP000183567">
    <property type="component" value="Unassembled WGS sequence"/>
</dbReference>
<dbReference type="PROSITE" id="PS50003">
    <property type="entry name" value="PH_DOMAIN"/>
    <property type="match status" value="1"/>
</dbReference>
<dbReference type="InterPro" id="IPR001849">
    <property type="entry name" value="PH_domain"/>
</dbReference>
<feature type="compositionally biased region" description="Low complexity" evidence="1">
    <location>
        <begin position="488"/>
        <end position="501"/>
    </location>
</feature>
<evidence type="ECO:0000313" key="4">
    <source>
        <dbReference type="Proteomes" id="UP000183567"/>
    </source>
</evidence>
<feature type="region of interest" description="Disordered" evidence="1">
    <location>
        <begin position="659"/>
        <end position="693"/>
    </location>
</feature>
<feature type="region of interest" description="Disordered" evidence="1">
    <location>
        <begin position="1031"/>
        <end position="1063"/>
    </location>
</feature>
<feature type="compositionally biased region" description="Low complexity" evidence="1">
    <location>
        <begin position="534"/>
        <end position="544"/>
    </location>
</feature>
<feature type="compositionally biased region" description="Basic and acidic residues" evidence="1">
    <location>
        <begin position="30"/>
        <end position="40"/>
    </location>
</feature>
<organism evidence="3 4">
    <name type="scientific">Rhizopogon vesiculosus</name>
    <dbReference type="NCBI Taxonomy" id="180088"/>
    <lineage>
        <taxon>Eukaryota</taxon>
        <taxon>Fungi</taxon>
        <taxon>Dikarya</taxon>
        <taxon>Basidiomycota</taxon>
        <taxon>Agaricomycotina</taxon>
        <taxon>Agaricomycetes</taxon>
        <taxon>Agaricomycetidae</taxon>
        <taxon>Boletales</taxon>
        <taxon>Suillineae</taxon>
        <taxon>Rhizopogonaceae</taxon>
        <taxon>Rhizopogon</taxon>
    </lineage>
</organism>
<feature type="compositionally biased region" description="Pro residues" evidence="1">
    <location>
        <begin position="165"/>
        <end position="205"/>
    </location>
</feature>
<feature type="compositionally biased region" description="Low complexity" evidence="1">
    <location>
        <begin position="824"/>
        <end position="836"/>
    </location>
</feature>
<keyword evidence="4" id="KW-1185">Reference proteome</keyword>
<feature type="region of interest" description="Disordered" evidence="1">
    <location>
        <begin position="442"/>
        <end position="506"/>
    </location>
</feature>
<feature type="region of interest" description="Disordered" evidence="1">
    <location>
        <begin position="1"/>
        <end position="109"/>
    </location>
</feature>
<feature type="domain" description="PH" evidence="2">
    <location>
        <begin position="214"/>
        <end position="349"/>
    </location>
</feature>
<feature type="compositionally biased region" description="Polar residues" evidence="1">
    <location>
        <begin position="979"/>
        <end position="996"/>
    </location>
</feature>
<feature type="region of interest" description="Disordered" evidence="1">
    <location>
        <begin position="385"/>
        <end position="421"/>
    </location>
</feature>
<dbReference type="OrthoDB" id="3256387at2759"/>
<protein>
    <recommendedName>
        <fullName evidence="2">PH domain-containing protein</fullName>
    </recommendedName>
</protein>
<feature type="compositionally biased region" description="Pro residues" evidence="1">
    <location>
        <begin position="665"/>
        <end position="681"/>
    </location>
</feature>
<comment type="caution">
    <text evidence="3">The sequence shown here is derived from an EMBL/GenBank/DDBJ whole genome shotgun (WGS) entry which is preliminary data.</text>
</comment>
<feature type="region of interest" description="Disordered" evidence="1">
    <location>
        <begin position="751"/>
        <end position="836"/>
    </location>
</feature>
<dbReference type="InterPro" id="IPR011993">
    <property type="entry name" value="PH-like_dom_sf"/>
</dbReference>
<feature type="region of interest" description="Disordered" evidence="1">
    <location>
        <begin position="530"/>
        <end position="569"/>
    </location>
</feature>
<dbReference type="STRING" id="180088.A0A1J8QTS6"/>
<dbReference type="EMBL" id="LVVM01002332">
    <property type="protein sequence ID" value="OJA16848.1"/>
    <property type="molecule type" value="Genomic_DNA"/>
</dbReference>
<feature type="compositionally biased region" description="Low complexity" evidence="1">
    <location>
        <begin position="803"/>
        <end position="815"/>
    </location>
</feature>
<feature type="region of interest" description="Disordered" evidence="1">
    <location>
        <begin position="850"/>
        <end position="1016"/>
    </location>
</feature>
<feature type="compositionally biased region" description="Pro residues" evidence="1">
    <location>
        <begin position="786"/>
        <end position="797"/>
    </location>
</feature>
<reference evidence="3 4" key="1">
    <citation type="submission" date="2016-03" db="EMBL/GenBank/DDBJ databases">
        <title>Comparative genomics of the ectomycorrhizal sister species Rhizopogon vinicolor and Rhizopogon vesiculosus (Basidiomycota: Boletales) reveals a divergence of the mating type B locus.</title>
        <authorList>
            <person name="Mujic A.B."/>
            <person name="Kuo A."/>
            <person name="Tritt A."/>
            <person name="Lipzen A."/>
            <person name="Chen C."/>
            <person name="Johnson J."/>
            <person name="Sharma A."/>
            <person name="Barry K."/>
            <person name="Grigoriev I.V."/>
            <person name="Spatafora J.W."/>
        </authorList>
    </citation>
    <scope>NUCLEOTIDE SEQUENCE [LARGE SCALE GENOMIC DNA]</scope>
    <source>
        <strain evidence="3 4">AM-OR11-056</strain>
    </source>
</reference>
<feature type="compositionally biased region" description="Low complexity" evidence="1">
    <location>
        <begin position="943"/>
        <end position="953"/>
    </location>
</feature>
<feature type="compositionally biased region" description="Low complexity" evidence="1">
    <location>
        <begin position="385"/>
        <end position="410"/>
    </location>
</feature>
<feature type="region of interest" description="Disordered" evidence="1">
    <location>
        <begin position="291"/>
        <end position="313"/>
    </location>
</feature>
<feature type="compositionally biased region" description="Polar residues" evidence="1">
    <location>
        <begin position="70"/>
        <end position="80"/>
    </location>
</feature>
<feature type="compositionally biased region" description="Pro residues" evidence="1">
    <location>
        <begin position="905"/>
        <end position="915"/>
    </location>
</feature>
<evidence type="ECO:0000259" key="2">
    <source>
        <dbReference type="PROSITE" id="PS50003"/>
    </source>
</evidence>
<feature type="region of interest" description="Disordered" evidence="1">
    <location>
        <begin position="145"/>
        <end position="211"/>
    </location>
</feature>
<feature type="compositionally biased region" description="Basic and acidic residues" evidence="1">
    <location>
        <begin position="146"/>
        <end position="164"/>
    </location>
</feature>
<sequence>MSPFHFFSDPPHRSRSPGDSFNQRPSTSTRESKGKQKELVDDADLPYNSIHPTFPASSQSHESSHPPRHLQSSSQPQRTTSVRRPRTSLLSFARKKPSPKPQTSPPLVLSEVIEISRPYSFAHEEQERERLRDAAAQSIGLIEYAASDHHPDHSQEELDPDTRQEPPPVTTHSPPSSPSPPSRSPIPSPIPAFAPPAPPPLPPFPTSLGSLTKQTTLTGTFPKFFPPSSLLVYALAKQWKSRFIILTTALKGPSESSSTVTHLHLFKSNISSSSELHRLPITQDTAIYVTEQSGPSGKRDGKSNSVRGSGGKASGTVVAIEQGSFVWHFEMQDPSERQRWISAIKAVVLGQRSVRAGLTAAPHTLSGHEPRGDMDVMLSMRLQASLSSGAPPPSGTSTSSPRSSASSRSPACPPPVSSALLLADNTHPSVPISKPAIRASPSLEGLRSQHSRSPTLTPPLIPPNTTAKLELLRRKSSRTSPNSIIHRSSGSSSGSGSASSSQMHSIQLHSKRMGNLSAAMLNTNNTPTIVQAQSARSSTSTTKTIRGMFGPRSRSPSLSEGEEGEHAEESFGTVGHSLMGIGVGAPMVGVNISRTASPMGRTDSPVPSVVSSVHDESSGIGSISNGSVYNGATPSVYNSNGNGSINGIPASDLKIVKEDERCSPSPSPSPPTHVSPLPPSPLLHSLQPPPRKKHTIVYPQVDTIFQLTDKDKADDFCAPTSTEDLGTTASTPRAISPVLMPNIARLSVLTTSTTTSGSGVERSGSTTSSTPSHRWSRTLPKRLTPPSGPLPLTPPQLPHESELSLSSSPSSTDSPGAAGWKRTSGSSSVSSVSVRSSPVYPYSVQRANIVGSGSVGMGGGKRRSMPPPRPAPSFAPPPAPEQQPQKTRFRTSIAQRALRLSLTAPRPPPSGLLPPRPDEPTHRRSTSGGSSTDIPTPSPPSRPDSAASSRSISIKQRLRMLSAPSPTTSPVIAAHTDPAFTNANGNGSSSTAHSRSPTPPPLPTPPLPGTPITTMQNHPSFLQLATPVLPTIPPRNPLRQSPPERLLSAPEITSLSPPPRRGSKMLMTQQHLDLPEKAESELPDFSDIRVETGSVVSLGFVAYR</sequence>
<name>A0A1J8QTS6_9AGAM</name>
<gene>
    <name evidence="3" type="ORF">AZE42_03624</name>
</gene>
<feature type="compositionally biased region" description="Pro residues" evidence="1">
    <location>
        <begin position="865"/>
        <end position="881"/>
    </location>
</feature>
<feature type="compositionally biased region" description="Pro residues" evidence="1">
    <location>
        <begin position="997"/>
        <end position="1009"/>
    </location>
</feature>
<feature type="compositionally biased region" description="Low complexity" evidence="1">
    <location>
        <begin position="604"/>
        <end position="627"/>
    </location>
</feature>
<dbReference type="SMART" id="SM00233">
    <property type="entry name" value="PH"/>
    <property type="match status" value="1"/>
</dbReference>
<dbReference type="Gene3D" id="2.30.29.30">
    <property type="entry name" value="Pleckstrin-homology domain (PH domain)/Phosphotyrosine-binding domain (PTB)"/>
    <property type="match status" value="1"/>
</dbReference>